<comment type="caution">
    <text evidence="1">The sequence shown here is derived from an EMBL/GenBank/DDBJ whole genome shotgun (WGS) entry which is preliminary data.</text>
</comment>
<evidence type="ECO:0000313" key="1">
    <source>
        <dbReference type="EMBL" id="MFC3024243.1"/>
    </source>
</evidence>
<keyword evidence="2" id="KW-1185">Reference proteome</keyword>
<evidence type="ECO:0008006" key="3">
    <source>
        <dbReference type="Google" id="ProtNLM"/>
    </source>
</evidence>
<evidence type="ECO:0000313" key="2">
    <source>
        <dbReference type="Proteomes" id="UP001595384"/>
    </source>
</evidence>
<reference evidence="2" key="1">
    <citation type="journal article" date="2019" name="Int. J. Syst. Evol. Microbiol.">
        <title>The Global Catalogue of Microorganisms (GCM) 10K type strain sequencing project: providing services to taxonomists for standard genome sequencing and annotation.</title>
        <authorList>
            <consortium name="The Broad Institute Genomics Platform"/>
            <consortium name="The Broad Institute Genome Sequencing Center for Infectious Disease"/>
            <person name="Wu L."/>
            <person name="Ma J."/>
        </authorList>
    </citation>
    <scope>NUCLEOTIDE SEQUENCE [LARGE SCALE GENOMIC DNA]</scope>
    <source>
        <strain evidence="2">KCTC 62784</strain>
    </source>
</reference>
<accession>A0ABV7CBL1</accession>
<gene>
    <name evidence="1" type="ORF">ACFODT_10415</name>
</gene>
<dbReference type="RefSeq" id="WP_123015119.1">
    <property type="nucleotide sequence ID" value="NZ_AP024911.1"/>
</dbReference>
<proteinExistence type="predicted"/>
<sequence length="169" mass="19622">MRVSPARRRRWNNIMILLVILFIGVLNLPTIIKSYLIPEPSQQETTTPFVFNPQKTVKTINFTHFSLQHQQGQWHSTAELPMSAGNLARRWLALQGTVVDDNTFTSLSPQLGNPATIEVWYDDQVEPQRITFYRTAKFWLFQNWQNKWVAISVAKDYIMPAINPSTVEF</sequence>
<organism evidence="1 2">
    <name type="scientific">Vibrio zhugei</name>
    <dbReference type="NCBI Taxonomy" id="2479546"/>
    <lineage>
        <taxon>Bacteria</taxon>
        <taxon>Pseudomonadati</taxon>
        <taxon>Pseudomonadota</taxon>
        <taxon>Gammaproteobacteria</taxon>
        <taxon>Vibrionales</taxon>
        <taxon>Vibrionaceae</taxon>
        <taxon>Vibrio</taxon>
    </lineage>
</organism>
<dbReference type="EMBL" id="JBHRSE010000065">
    <property type="protein sequence ID" value="MFC3024243.1"/>
    <property type="molecule type" value="Genomic_DNA"/>
</dbReference>
<dbReference type="Proteomes" id="UP001595384">
    <property type="component" value="Unassembled WGS sequence"/>
</dbReference>
<name>A0ABV7CBL1_9VIBR</name>
<protein>
    <recommendedName>
        <fullName evidence="3">50S ribosomal protein L33</fullName>
    </recommendedName>
</protein>